<keyword evidence="4 9" id="KW-0949">S-adenosyl-L-methionine</keyword>
<keyword evidence="5 9" id="KW-0479">Metal-binding</keyword>
<dbReference type="SFLD" id="SFLDG01058">
    <property type="entry name" value="lipoyl_synthase_like"/>
    <property type="match status" value="1"/>
</dbReference>
<dbReference type="InterPro" id="IPR031691">
    <property type="entry name" value="LIAS_N"/>
</dbReference>
<dbReference type="Proteomes" id="UP000282321">
    <property type="component" value="Unassembled WGS sequence"/>
</dbReference>
<dbReference type="EMBL" id="QNBC01000034">
    <property type="protein sequence ID" value="RKX66724.1"/>
    <property type="molecule type" value="Genomic_DNA"/>
</dbReference>
<comment type="function">
    <text evidence="9">Catalyzes the radical-mediated insertion of two sulfur atoms into the C-6 and C-8 positions of the octanoyl moiety bound to the lipoyl domains of lipoate-dependent enzymes, thereby converting the octanoylated domains into lipoylated derivatives.</text>
</comment>
<feature type="domain" description="Radical SAM core" evidence="10">
    <location>
        <begin position="46"/>
        <end position="263"/>
    </location>
</feature>
<accession>A0A660S944</accession>
<dbReference type="InterPro" id="IPR013785">
    <property type="entry name" value="Aldolase_TIM"/>
</dbReference>
<dbReference type="NCBIfam" id="NF004019">
    <property type="entry name" value="PRK05481.1"/>
    <property type="match status" value="1"/>
</dbReference>
<dbReference type="GO" id="GO:0046872">
    <property type="term" value="F:metal ion binding"/>
    <property type="evidence" value="ECO:0007669"/>
    <property type="project" value="UniProtKB-KW"/>
</dbReference>
<dbReference type="SFLD" id="SFLDS00029">
    <property type="entry name" value="Radical_SAM"/>
    <property type="match status" value="1"/>
</dbReference>
<dbReference type="PROSITE" id="PS51918">
    <property type="entry name" value="RADICAL_SAM"/>
    <property type="match status" value="1"/>
</dbReference>
<feature type="binding site" evidence="9">
    <location>
        <position position="64"/>
    </location>
    <ligand>
        <name>[4Fe-4S] cluster</name>
        <dbReference type="ChEBI" id="CHEBI:49883"/>
        <label>2</label>
        <note>4Fe-4S-S-AdoMet</note>
    </ligand>
</feature>
<keyword evidence="2 9" id="KW-0963">Cytoplasm</keyword>
<evidence type="ECO:0000313" key="12">
    <source>
        <dbReference type="Proteomes" id="UP000282321"/>
    </source>
</evidence>
<dbReference type="AlphaFoldDB" id="A0A660S944"/>
<reference evidence="11 12" key="1">
    <citation type="submission" date="2018-06" db="EMBL/GenBank/DDBJ databases">
        <title>Extensive metabolic versatility and redundancy in microbially diverse, dynamic hydrothermal sediments.</title>
        <authorList>
            <person name="Dombrowski N."/>
            <person name="Teske A."/>
            <person name="Baker B.J."/>
        </authorList>
    </citation>
    <scope>NUCLEOTIDE SEQUENCE [LARGE SCALE GENOMIC DNA]</scope>
    <source>
        <strain evidence="11">B35_G9</strain>
    </source>
</reference>
<evidence type="ECO:0000256" key="9">
    <source>
        <dbReference type="HAMAP-Rule" id="MF_00206"/>
    </source>
</evidence>
<protein>
    <recommendedName>
        <fullName evidence="9">Lipoyl synthase</fullName>
        <ecNumber evidence="9">2.8.1.8</ecNumber>
    </recommendedName>
    <alternativeName>
        <fullName evidence="9">Lip-syn</fullName>
        <shortName evidence="9">LS</shortName>
    </alternativeName>
    <alternativeName>
        <fullName evidence="9">Lipoate synthase</fullName>
    </alternativeName>
    <alternativeName>
        <fullName evidence="9">Lipoic acid synthase</fullName>
    </alternativeName>
    <alternativeName>
        <fullName evidence="9">Sulfur insertion protein LipA</fullName>
    </alternativeName>
</protein>
<evidence type="ECO:0000313" key="11">
    <source>
        <dbReference type="EMBL" id="RKX66724.1"/>
    </source>
</evidence>
<evidence type="ECO:0000259" key="10">
    <source>
        <dbReference type="PROSITE" id="PS51918"/>
    </source>
</evidence>
<feature type="binding site" evidence="9">
    <location>
        <position position="67"/>
    </location>
    <ligand>
        <name>[4Fe-4S] cluster</name>
        <dbReference type="ChEBI" id="CHEBI:49883"/>
        <label>2</label>
        <note>4Fe-4S-S-AdoMet</note>
    </ligand>
</feature>
<dbReference type="PANTHER" id="PTHR10949:SF0">
    <property type="entry name" value="LIPOYL SYNTHASE, MITOCHONDRIAL"/>
    <property type="match status" value="1"/>
</dbReference>
<keyword evidence="3 9" id="KW-0808">Transferase</keyword>
<dbReference type="InterPro" id="IPR006638">
    <property type="entry name" value="Elp3/MiaA/NifB-like_rSAM"/>
</dbReference>
<comment type="pathway">
    <text evidence="9">Protein modification; protein lipoylation via endogenous pathway; protein N(6)-(lipoyl)lysine from octanoyl-[acyl-carrier-protein]: step 2/2.</text>
</comment>
<comment type="catalytic activity">
    <reaction evidence="8 9">
        <text>[[Fe-S] cluster scaffold protein carrying a second [4Fe-4S](2+) cluster] + N(6)-octanoyl-L-lysyl-[protein] + 2 oxidized [2Fe-2S]-[ferredoxin] + 2 S-adenosyl-L-methionine + 4 H(+) = [[Fe-S] cluster scaffold protein] + N(6)-[(R)-dihydrolipoyl]-L-lysyl-[protein] + 4 Fe(3+) + 2 hydrogen sulfide + 2 5'-deoxyadenosine + 2 L-methionine + 2 reduced [2Fe-2S]-[ferredoxin]</text>
        <dbReference type="Rhea" id="RHEA:16585"/>
        <dbReference type="Rhea" id="RHEA-COMP:9928"/>
        <dbReference type="Rhea" id="RHEA-COMP:10000"/>
        <dbReference type="Rhea" id="RHEA-COMP:10001"/>
        <dbReference type="Rhea" id="RHEA-COMP:10475"/>
        <dbReference type="Rhea" id="RHEA-COMP:14568"/>
        <dbReference type="Rhea" id="RHEA-COMP:14569"/>
        <dbReference type="ChEBI" id="CHEBI:15378"/>
        <dbReference type="ChEBI" id="CHEBI:17319"/>
        <dbReference type="ChEBI" id="CHEBI:29034"/>
        <dbReference type="ChEBI" id="CHEBI:29919"/>
        <dbReference type="ChEBI" id="CHEBI:33722"/>
        <dbReference type="ChEBI" id="CHEBI:33737"/>
        <dbReference type="ChEBI" id="CHEBI:33738"/>
        <dbReference type="ChEBI" id="CHEBI:57844"/>
        <dbReference type="ChEBI" id="CHEBI:59789"/>
        <dbReference type="ChEBI" id="CHEBI:78809"/>
        <dbReference type="ChEBI" id="CHEBI:83100"/>
        <dbReference type="EC" id="2.8.1.8"/>
    </reaction>
</comment>
<dbReference type="EC" id="2.8.1.8" evidence="9"/>
<dbReference type="CDD" id="cd01335">
    <property type="entry name" value="Radical_SAM"/>
    <property type="match status" value="1"/>
</dbReference>
<dbReference type="PANTHER" id="PTHR10949">
    <property type="entry name" value="LIPOYL SYNTHASE"/>
    <property type="match status" value="1"/>
</dbReference>
<dbReference type="HAMAP" id="MF_00206">
    <property type="entry name" value="Lipoyl_synth"/>
    <property type="match status" value="1"/>
</dbReference>
<comment type="cofactor">
    <cofactor evidence="9">
        <name>[4Fe-4S] cluster</name>
        <dbReference type="ChEBI" id="CHEBI:49883"/>
    </cofactor>
    <text evidence="9">Binds 2 [4Fe-4S] clusters per subunit. One cluster is coordinated with 3 cysteines and an exchangeable S-adenosyl-L-methionine.</text>
</comment>
<dbReference type="Gene3D" id="3.20.20.70">
    <property type="entry name" value="Aldolase class I"/>
    <property type="match status" value="1"/>
</dbReference>
<dbReference type="NCBIfam" id="TIGR00510">
    <property type="entry name" value="lipA"/>
    <property type="match status" value="1"/>
</dbReference>
<dbReference type="GO" id="GO:0051539">
    <property type="term" value="F:4 iron, 4 sulfur cluster binding"/>
    <property type="evidence" value="ECO:0007669"/>
    <property type="project" value="UniProtKB-UniRule"/>
</dbReference>
<keyword evidence="6 9" id="KW-0408">Iron</keyword>
<dbReference type="GO" id="GO:0005737">
    <property type="term" value="C:cytoplasm"/>
    <property type="evidence" value="ECO:0007669"/>
    <property type="project" value="UniProtKB-SubCell"/>
</dbReference>
<comment type="caution">
    <text evidence="11">The sequence shown here is derived from an EMBL/GenBank/DDBJ whole genome shotgun (WGS) entry which is preliminary data.</text>
</comment>
<keyword evidence="1 9" id="KW-0004">4Fe-4S</keyword>
<sequence>MLRKPEWLKVKLPQREEYSNVKKILREERLHTVCVEAKCPNLGKCWDSGTATFMILGDTCTRACRFCATKTGNPKGVVDRSEPDRLVDAVKRMGLDYVVITSVDRDDLDDLGATIFVKTVELLRKSNSQIGIEVLTPDFGGREDLINEVLNSGIDVFAHNIEVVRRISPKIRDARADYDLSMNVLKIAAKNRNVIVKSGIMVGIGETDEEVYRTIEEVATAGVKIFTIGQYLQPTKKNIEVDRYVTPETFKSYEERGKEVGINVVSGPLVRSSYMAKEVYNKVKNA</sequence>
<organism evidence="11 12">
    <name type="scientific">candidate division TA06 bacterium</name>
    <dbReference type="NCBI Taxonomy" id="2250710"/>
    <lineage>
        <taxon>Bacteria</taxon>
        <taxon>Bacteria division TA06</taxon>
    </lineage>
</organism>
<dbReference type="Pfam" id="PF04055">
    <property type="entry name" value="Radical_SAM"/>
    <property type="match status" value="1"/>
</dbReference>
<evidence type="ECO:0000256" key="8">
    <source>
        <dbReference type="ARBA" id="ARBA00047326"/>
    </source>
</evidence>
<dbReference type="SUPFAM" id="SSF102114">
    <property type="entry name" value="Radical SAM enzymes"/>
    <property type="match status" value="1"/>
</dbReference>
<comment type="subcellular location">
    <subcellularLocation>
        <location evidence="9">Cytoplasm</location>
    </subcellularLocation>
</comment>
<gene>
    <name evidence="9 11" type="primary">lipA</name>
    <name evidence="11" type="ORF">DRP44_03480</name>
</gene>
<evidence type="ECO:0000256" key="6">
    <source>
        <dbReference type="ARBA" id="ARBA00023004"/>
    </source>
</evidence>
<dbReference type="PIRSF" id="PIRSF005963">
    <property type="entry name" value="Lipoyl_synth"/>
    <property type="match status" value="1"/>
</dbReference>
<dbReference type="InterPro" id="IPR058240">
    <property type="entry name" value="rSAM_sf"/>
</dbReference>
<dbReference type="GO" id="GO:0016992">
    <property type="term" value="F:lipoate synthase activity"/>
    <property type="evidence" value="ECO:0007669"/>
    <property type="project" value="UniProtKB-UniRule"/>
</dbReference>
<dbReference type="FunFam" id="3.20.20.70:FF:000040">
    <property type="entry name" value="Lipoyl synthase"/>
    <property type="match status" value="1"/>
</dbReference>
<feature type="binding site" evidence="9">
    <location>
        <position position="273"/>
    </location>
    <ligand>
        <name>[4Fe-4S] cluster</name>
        <dbReference type="ChEBI" id="CHEBI:49883"/>
        <label>1</label>
    </ligand>
</feature>
<proteinExistence type="inferred from homology"/>
<dbReference type="NCBIfam" id="NF009544">
    <property type="entry name" value="PRK12928.1"/>
    <property type="match status" value="1"/>
</dbReference>
<dbReference type="GO" id="GO:0009249">
    <property type="term" value="P:protein lipoylation"/>
    <property type="evidence" value="ECO:0007669"/>
    <property type="project" value="UniProtKB-UniRule"/>
</dbReference>
<evidence type="ECO:0000256" key="7">
    <source>
        <dbReference type="ARBA" id="ARBA00023014"/>
    </source>
</evidence>
<dbReference type="InterPro" id="IPR003698">
    <property type="entry name" value="Lipoyl_synth"/>
</dbReference>
<evidence type="ECO:0000256" key="5">
    <source>
        <dbReference type="ARBA" id="ARBA00022723"/>
    </source>
</evidence>
<dbReference type="SFLD" id="SFLDF00271">
    <property type="entry name" value="lipoyl_synthase"/>
    <property type="match status" value="1"/>
</dbReference>
<feature type="binding site" evidence="9">
    <location>
        <position position="39"/>
    </location>
    <ligand>
        <name>[4Fe-4S] cluster</name>
        <dbReference type="ChEBI" id="CHEBI:49883"/>
        <label>1</label>
    </ligand>
</feature>
<evidence type="ECO:0000256" key="4">
    <source>
        <dbReference type="ARBA" id="ARBA00022691"/>
    </source>
</evidence>
<dbReference type="Pfam" id="PF16881">
    <property type="entry name" value="LIAS_N"/>
    <property type="match status" value="1"/>
</dbReference>
<dbReference type="UniPathway" id="UPA00538">
    <property type="reaction ID" value="UER00593"/>
</dbReference>
<keyword evidence="7 9" id="KW-0411">Iron-sulfur</keyword>
<feature type="binding site" evidence="9">
    <location>
        <position position="45"/>
    </location>
    <ligand>
        <name>[4Fe-4S] cluster</name>
        <dbReference type="ChEBI" id="CHEBI:49883"/>
        <label>1</label>
    </ligand>
</feature>
<name>A0A660S944_UNCT6</name>
<evidence type="ECO:0000256" key="3">
    <source>
        <dbReference type="ARBA" id="ARBA00022679"/>
    </source>
</evidence>
<dbReference type="SMART" id="SM00729">
    <property type="entry name" value="Elp3"/>
    <property type="match status" value="1"/>
</dbReference>
<evidence type="ECO:0000256" key="1">
    <source>
        <dbReference type="ARBA" id="ARBA00022485"/>
    </source>
</evidence>
<comment type="similarity">
    <text evidence="9">Belongs to the radical SAM superfamily. Lipoyl synthase family.</text>
</comment>
<feature type="binding site" evidence="9">
    <location>
        <position position="60"/>
    </location>
    <ligand>
        <name>[4Fe-4S] cluster</name>
        <dbReference type="ChEBI" id="CHEBI:49883"/>
        <label>2</label>
        <note>4Fe-4S-S-AdoMet</note>
    </ligand>
</feature>
<dbReference type="InterPro" id="IPR007197">
    <property type="entry name" value="rSAM"/>
</dbReference>
<evidence type="ECO:0000256" key="2">
    <source>
        <dbReference type="ARBA" id="ARBA00022490"/>
    </source>
</evidence>
<feature type="binding site" evidence="9">
    <location>
        <position position="34"/>
    </location>
    <ligand>
        <name>[4Fe-4S] cluster</name>
        <dbReference type="ChEBI" id="CHEBI:49883"/>
        <label>1</label>
    </ligand>
</feature>